<evidence type="ECO:0000313" key="2">
    <source>
        <dbReference type="EMBL" id="ERG94017.1"/>
    </source>
</evidence>
<keyword evidence="1" id="KW-0472">Membrane</keyword>
<organism evidence="2 3">
    <name type="scientific">Haloquadratum walsbyi J07HQW2</name>
    <dbReference type="NCBI Taxonomy" id="1238425"/>
    <lineage>
        <taxon>Archaea</taxon>
        <taxon>Methanobacteriati</taxon>
        <taxon>Methanobacteriota</taxon>
        <taxon>Stenosarchaea group</taxon>
        <taxon>Halobacteria</taxon>
        <taxon>Halobacteriales</taxon>
        <taxon>Haloferacaceae</taxon>
        <taxon>Haloquadratum</taxon>
    </lineage>
</organism>
<sequence length="56" mass="6150">MGLYFCVILRGTDSRVYPIMIRALMTGSSFVQISLLGGLTLYTLLLTLDAHDKVGD</sequence>
<dbReference type="AlphaFoldDB" id="U1PK21"/>
<evidence type="ECO:0000313" key="3">
    <source>
        <dbReference type="Proteomes" id="UP000030710"/>
    </source>
</evidence>
<feature type="transmembrane region" description="Helical" evidence="1">
    <location>
        <begin position="21"/>
        <end position="45"/>
    </location>
</feature>
<dbReference type="Proteomes" id="UP000030710">
    <property type="component" value="Unassembled WGS sequence"/>
</dbReference>
<accession>U1PK21</accession>
<name>U1PK21_9EURY</name>
<keyword evidence="1" id="KW-1133">Transmembrane helix</keyword>
<keyword evidence="1" id="KW-0812">Transmembrane</keyword>
<dbReference type="EMBL" id="KE356561">
    <property type="protein sequence ID" value="ERG94017.1"/>
    <property type="molecule type" value="Genomic_DNA"/>
</dbReference>
<proteinExistence type="predicted"/>
<dbReference type="HOGENOM" id="CLU_3003102_0_0_2"/>
<protein>
    <submittedName>
        <fullName evidence="2">Uncharacterized protein</fullName>
    </submittedName>
</protein>
<evidence type="ECO:0000256" key="1">
    <source>
        <dbReference type="SAM" id="Phobius"/>
    </source>
</evidence>
<reference evidence="2 3" key="1">
    <citation type="journal article" date="2013" name="PLoS ONE">
        <title>Assembly-driven community genomics of a hypersaline microbial ecosystem.</title>
        <authorList>
            <person name="Podell S."/>
            <person name="Ugalde J.A."/>
            <person name="Narasingarao P."/>
            <person name="Banfield J.F."/>
            <person name="Heidelberg K.B."/>
            <person name="Allen E.E."/>
        </authorList>
    </citation>
    <scope>NUCLEOTIDE SEQUENCE [LARGE SCALE GENOMIC DNA]</scope>
    <source>
        <strain evidence="3">J07HQW2</strain>
    </source>
</reference>
<gene>
    <name evidence="2" type="ORF">J07HQW2_00451</name>
</gene>